<dbReference type="EMBL" id="JBHSLI010000008">
    <property type="protein sequence ID" value="MFC5295169.1"/>
    <property type="molecule type" value="Genomic_DNA"/>
</dbReference>
<accession>A0ABW0FAW0</accession>
<reference evidence="3" key="1">
    <citation type="journal article" date="2019" name="Int. J. Syst. Evol. Microbiol.">
        <title>The Global Catalogue of Microorganisms (GCM) 10K type strain sequencing project: providing services to taxonomists for standard genome sequencing and annotation.</title>
        <authorList>
            <consortium name="The Broad Institute Genomics Platform"/>
            <consortium name="The Broad Institute Genome Sequencing Center for Infectious Disease"/>
            <person name="Wu L."/>
            <person name="Ma J."/>
        </authorList>
    </citation>
    <scope>NUCLEOTIDE SEQUENCE [LARGE SCALE GENOMIC DNA]</scope>
    <source>
        <strain evidence="3">CGMCC 1.15643</strain>
    </source>
</reference>
<evidence type="ECO:0000313" key="2">
    <source>
        <dbReference type="EMBL" id="MFC5295169.1"/>
    </source>
</evidence>
<keyword evidence="2" id="KW-0808">Transferase</keyword>
<dbReference type="RefSeq" id="WP_260349088.1">
    <property type="nucleotide sequence ID" value="NZ_JAOAOS010000008.1"/>
</dbReference>
<dbReference type="GO" id="GO:0016301">
    <property type="term" value="F:kinase activity"/>
    <property type="evidence" value="ECO:0007669"/>
    <property type="project" value="UniProtKB-KW"/>
</dbReference>
<protein>
    <submittedName>
        <fullName evidence="2">HPr kinase/phosphorylase</fullName>
    </submittedName>
</protein>
<dbReference type="InterPro" id="IPR027417">
    <property type="entry name" value="P-loop_NTPase"/>
</dbReference>
<dbReference type="Gene3D" id="3.40.50.300">
    <property type="entry name" value="P-loop containing nucleotide triphosphate hydrolases"/>
    <property type="match status" value="1"/>
</dbReference>
<dbReference type="InterPro" id="IPR011104">
    <property type="entry name" value="Hpr_kin/Pase_C"/>
</dbReference>
<keyword evidence="3" id="KW-1185">Reference proteome</keyword>
<gene>
    <name evidence="2" type="ORF">ACFPK2_19430</name>
</gene>
<dbReference type="CDD" id="cd01918">
    <property type="entry name" value="HprK_C"/>
    <property type="match status" value="1"/>
</dbReference>
<organism evidence="2 3">
    <name type="scientific">Bosea minatitlanensis</name>
    <dbReference type="NCBI Taxonomy" id="128782"/>
    <lineage>
        <taxon>Bacteria</taxon>
        <taxon>Pseudomonadati</taxon>
        <taxon>Pseudomonadota</taxon>
        <taxon>Alphaproteobacteria</taxon>
        <taxon>Hyphomicrobiales</taxon>
        <taxon>Boseaceae</taxon>
        <taxon>Bosea</taxon>
    </lineage>
</organism>
<dbReference type="Proteomes" id="UP001595976">
    <property type="component" value="Unassembled WGS sequence"/>
</dbReference>
<dbReference type="Pfam" id="PF07475">
    <property type="entry name" value="Hpr_kinase_C"/>
    <property type="match status" value="1"/>
</dbReference>
<comment type="caution">
    <text evidence="2">The sequence shown here is derived from an EMBL/GenBank/DDBJ whole genome shotgun (WGS) entry which is preliminary data.</text>
</comment>
<proteinExistence type="predicted"/>
<name>A0ABW0FAW0_9HYPH</name>
<evidence type="ECO:0000313" key="3">
    <source>
        <dbReference type="Proteomes" id="UP001595976"/>
    </source>
</evidence>
<keyword evidence="2" id="KW-0418">Kinase</keyword>
<evidence type="ECO:0000259" key="1">
    <source>
        <dbReference type="Pfam" id="PF07475"/>
    </source>
</evidence>
<sequence length="161" mass="16681">MPPDPVRKPAPRQAGEERVHASAIAVGEAGLLLRGPSGSGKSSLALALIGLAGLGGRFGRLVADDRTALAARGGRLIARPVAPLEGIVERRGLGLTPEPATPAAVIRLVVDLTGEEPARMPEPEELVDNLCGIDLPRLRVAGRAGDERLVLAALDLFTGRD</sequence>
<feature type="domain" description="HPr kinase/phosphorylase C-terminal" evidence="1">
    <location>
        <begin position="14"/>
        <end position="95"/>
    </location>
</feature>
<dbReference type="SUPFAM" id="SSF53795">
    <property type="entry name" value="PEP carboxykinase-like"/>
    <property type="match status" value="1"/>
</dbReference>